<evidence type="ECO:0000313" key="2">
    <source>
        <dbReference type="EMBL" id="EOT69247.1"/>
    </source>
</evidence>
<organism evidence="1 3">
    <name type="scientific">Enterococcus malodoratus ATCC 43197</name>
    <dbReference type="NCBI Taxonomy" id="1158601"/>
    <lineage>
        <taxon>Bacteria</taxon>
        <taxon>Bacillati</taxon>
        <taxon>Bacillota</taxon>
        <taxon>Bacilli</taxon>
        <taxon>Lactobacillales</taxon>
        <taxon>Enterococcaceae</taxon>
        <taxon>Enterococcus</taxon>
    </lineage>
</organism>
<dbReference type="AlphaFoldDB" id="R2PC36"/>
<keyword evidence="4" id="KW-1185">Reference proteome</keyword>
<accession>R2PC36</accession>
<evidence type="ECO:0000313" key="4">
    <source>
        <dbReference type="Proteomes" id="UP000014148"/>
    </source>
</evidence>
<name>R2PC36_9ENTE</name>
<dbReference type="OrthoDB" id="2113013at2"/>
<dbReference type="Proteomes" id="UP000013783">
    <property type="component" value="Unassembled WGS sequence"/>
</dbReference>
<proteinExistence type="predicted"/>
<reference evidence="1 3" key="1">
    <citation type="submission" date="2013-02" db="EMBL/GenBank/DDBJ databases">
        <title>The Genome Sequence of Enterococcus malodoratus ATCC_43197.</title>
        <authorList>
            <consortium name="The Broad Institute Genome Sequencing Platform"/>
            <consortium name="The Broad Institute Genome Sequencing Center for Infectious Disease"/>
            <person name="Earl A.M."/>
            <person name="Gilmore M.S."/>
            <person name="Lebreton F."/>
            <person name="Walker B."/>
            <person name="Young S.K."/>
            <person name="Zeng Q."/>
            <person name="Gargeya S."/>
            <person name="Fitzgerald M."/>
            <person name="Haas B."/>
            <person name="Abouelleil A."/>
            <person name="Alvarado L."/>
            <person name="Arachchi H.M."/>
            <person name="Berlin A.M."/>
            <person name="Chapman S.B."/>
            <person name="Dewar J."/>
            <person name="Goldberg J."/>
            <person name="Griggs A."/>
            <person name="Gujja S."/>
            <person name="Hansen M."/>
            <person name="Howarth C."/>
            <person name="Imamovic A."/>
            <person name="Larimer J."/>
            <person name="McCowan C."/>
            <person name="Murphy C."/>
            <person name="Neiman D."/>
            <person name="Pearson M."/>
            <person name="Priest M."/>
            <person name="Roberts A."/>
            <person name="Saif S."/>
            <person name="Shea T."/>
            <person name="Sisk P."/>
            <person name="Sykes S."/>
            <person name="Wortman J."/>
            <person name="Nusbaum C."/>
            <person name="Birren B."/>
        </authorList>
    </citation>
    <scope>NUCLEOTIDE SEQUENCE [LARGE SCALE GENOMIC DNA]</scope>
    <source>
        <strain evidence="1 3">ATCC 43197</strain>
    </source>
</reference>
<protein>
    <submittedName>
        <fullName evidence="1">Uncharacterized protein</fullName>
    </submittedName>
</protein>
<dbReference type="RefSeq" id="WP_010739655.1">
    <property type="nucleotide sequence ID" value="NZ_KB946249.1"/>
</dbReference>
<dbReference type="EMBL" id="AJAK01000007">
    <property type="protein sequence ID" value="EOH80738.1"/>
    <property type="molecule type" value="Genomic_DNA"/>
</dbReference>
<dbReference type="EMBL" id="ASWA01000002">
    <property type="protein sequence ID" value="EOT69247.1"/>
    <property type="molecule type" value="Genomic_DNA"/>
</dbReference>
<dbReference type="PATRIC" id="fig|1158601.3.peg.752"/>
<dbReference type="eggNOG" id="ENOG50308ZK">
    <property type="taxonomic scope" value="Bacteria"/>
</dbReference>
<gene>
    <name evidence="2" type="ORF">I585_00709</name>
    <name evidence="1" type="ORF">UAI_00778</name>
</gene>
<evidence type="ECO:0000313" key="1">
    <source>
        <dbReference type="EMBL" id="EOH80738.1"/>
    </source>
</evidence>
<reference evidence="2 4" key="2">
    <citation type="submission" date="2013-03" db="EMBL/GenBank/DDBJ databases">
        <title>The Genome Sequence of Enterococcus malodoratus ATCC_43197 (PacBio/Illumina hybrid assembly).</title>
        <authorList>
            <consortium name="The Broad Institute Genomics Platform"/>
            <consortium name="The Broad Institute Genome Sequencing Center for Infectious Disease"/>
            <person name="Earl A."/>
            <person name="Russ C."/>
            <person name="Gilmore M."/>
            <person name="Surin D."/>
            <person name="Walker B."/>
            <person name="Young S."/>
            <person name="Zeng Q."/>
            <person name="Gargeya S."/>
            <person name="Fitzgerald M."/>
            <person name="Haas B."/>
            <person name="Abouelleil A."/>
            <person name="Allen A.W."/>
            <person name="Alvarado L."/>
            <person name="Arachchi H.M."/>
            <person name="Berlin A.M."/>
            <person name="Chapman S.B."/>
            <person name="Gainer-Dewar J."/>
            <person name="Goldberg J."/>
            <person name="Griggs A."/>
            <person name="Gujja S."/>
            <person name="Hansen M."/>
            <person name="Howarth C."/>
            <person name="Imamovic A."/>
            <person name="Ireland A."/>
            <person name="Larimer J."/>
            <person name="McCowan C."/>
            <person name="Murphy C."/>
            <person name="Pearson M."/>
            <person name="Poon T.W."/>
            <person name="Priest M."/>
            <person name="Roberts A."/>
            <person name="Saif S."/>
            <person name="Shea T."/>
            <person name="Sisk P."/>
            <person name="Sykes S."/>
            <person name="Wortman J."/>
            <person name="Nusbaum C."/>
            <person name="Birren B."/>
        </authorList>
    </citation>
    <scope>NUCLEOTIDE SEQUENCE [LARGE SCALE GENOMIC DNA]</scope>
    <source>
        <strain evidence="2 4">ATCC 43197</strain>
    </source>
</reference>
<evidence type="ECO:0000313" key="3">
    <source>
        <dbReference type="Proteomes" id="UP000013783"/>
    </source>
</evidence>
<sequence length="136" mass="15812">MDNKKIIFSELVRQGFIFANKSHKILFQIESDDDLIKKLSDLTCALAYLTEAHSLYCDAEVFLKDNIETLDDRPEFTSLIDKFKVYNREFLNNVRTNHSHQWTDIEFRAFADSFRDAGILLNIDGVHSFVDSAKED</sequence>
<dbReference type="Proteomes" id="UP000014148">
    <property type="component" value="Unassembled WGS sequence"/>
</dbReference>
<comment type="caution">
    <text evidence="1">The sequence shown here is derived from an EMBL/GenBank/DDBJ whole genome shotgun (WGS) entry which is preliminary data.</text>
</comment>